<gene>
    <name evidence="2" type="ORF">ANCCAN_29906</name>
</gene>
<dbReference type="Proteomes" id="UP000252519">
    <property type="component" value="Unassembled WGS sequence"/>
</dbReference>
<evidence type="ECO:0000313" key="2">
    <source>
        <dbReference type="EMBL" id="RCN24397.1"/>
    </source>
</evidence>
<keyword evidence="3" id="KW-1185">Reference proteome</keyword>
<keyword evidence="2" id="KW-0645">Protease</keyword>
<evidence type="ECO:0000259" key="1">
    <source>
        <dbReference type="Pfam" id="PF00557"/>
    </source>
</evidence>
<organism evidence="2 3">
    <name type="scientific">Ancylostoma caninum</name>
    <name type="common">Dog hookworm</name>
    <dbReference type="NCBI Taxonomy" id="29170"/>
    <lineage>
        <taxon>Eukaryota</taxon>
        <taxon>Metazoa</taxon>
        <taxon>Ecdysozoa</taxon>
        <taxon>Nematoda</taxon>
        <taxon>Chromadorea</taxon>
        <taxon>Rhabditida</taxon>
        <taxon>Rhabditina</taxon>
        <taxon>Rhabditomorpha</taxon>
        <taxon>Strongyloidea</taxon>
        <taxon>Ancylostomatidae</taxon>
        <taxon>Ancylostomatinae</taxon>
        <taxon>Ancylostoma</taxon>
    </lineage>
</organism>
<dbReference type="GO" id="GO:0005829">
    <property type="term" value="C:cytosol"/>
    <property type="evidence" value="ECO:0007669"/>
    <property type="project" value="TreeGrafter"/>
</dbReference>
<dbReference type="InterPro" id="IPR036005">
    <property type="entry name" value="Creatinase/aminopeptidase-like"/>
</dbReference>
<dbReference type="STRING" id="29170.A0A368F2G3"/>
<evidence type="ECO:0000313" key="3">
    <source>
        <dbReference type="Proteomes" id="UP000252519"/>
    </source>
</evidence>
<dbReference type="EMBL" id="JOJR01020265">
    <property type="protein sequence ID" value="RCN24397.1"/>
    <property type="molecule type" value="Genomic_DNA"/>
</dbReference>
<dbReference type="Pfam" id="PF00557">
    <property type="entry name" value="Peptidase_M24"/>
    <property type="match status" value="1"/>
</dbReference>
<keyword evidence="2" id="KW-0031">Aminopeptidase</keyword>
<dbReference type="SUPFAM" id="SSF55920">
    <property type="entry name" value="Creatinase/aminopeptidase"/>
    <property type="match status" value="1"/>
</dbReference>
<feature type="domain" description="Peptidase M24" evidence="1">
    <location>
        <begin position="17"/>
        <end position="118"/>
    </location>
</feature>
<proteinExistence type="predicted"/>
<dbReference type="GO" id="GO:0070006">
    <property type="term" value="F:metalloaminopeptidase activity"/>
    <property type="evidence" value="ECO:0007669"/>
    <property type="project" value="TreeGrafter"/>
</dbReference>
<dbReference type="PANTHER" id="PTHR43330">
    <property type="entry name" value="METHIONINE AMINOPEPTIDASE"/>
    <property type="match status" value="1"/>
</dbReference>
<name>A0A368F2G3_ANCCA</name>
<comment type="caution">
    <text evidence="2">The sequence shown here is derived from an EMBL/GenBank/DDBJ whole genome shotgun (WGS) entry which is preliminary data.</text>
</comment>
<dbReference type="InterPro" id="IPR000994">
    <property type="entry name" value="Pept_M24"/>
</dbReference>
<accession>A0A368F2G3</accession>
<dbReference type="OrthoDB" id="3209743at2759"/>
<reference evidence="2 3" key="1">
    <citation type="submission" date="2014-10" db="EMBL/GenBank/DDBJ databases">
        <title>Draft genome of the hookworm Ancylostoma caninum.</title>
        <authorList>
            <person name="Mitreva M."/>
        </authorList>
    </citation>
    <scope>NUCLEOTIDE SEQUENCE [LARGE SCALE GENOMIC DNA]</scope>
    <source>
        <strain evidence="2 3">Baltimore</strain>
    </source>
</reference>
<keyword evidence="2" id="KW-0378">Hydrolase</keyword>
<protein>
    <submittedName>
        <fullName evidence="2">Methionyl aminopeptidase domain protein</fullName>
    </submittedName>
</protein>
<dbReference type="AlphaFoldDB" id="A0A368F2G3"/>
<sequence length="148" mass="16630">MTKKKKVFVWHAVLEERPGVKFREIGNVIQEHANADGFSVVEAYSGHRIHRLFHTTPNILHYAKNSATGAMKVDNSFTTEPVINAGSYHDDRWPDDWITVTTDGKRSEQFKETLLVTENGCDILTAVKEIGRGSWTKSTNTTSVKVPS</sequence>
<dbReference type="Gene3D" id="3.90.230.10">
    <property type="entry name" value="Creatinase/methionine aminopeptidase superfamily"/>
    <property type="match status" value="1"/>
</dbReference>
<dbReference type="PANTHER" id="PTHR43330:SF7">
    <property type="entry name" value="METHIONINE AMINOPEPTIDASE 1"/>
    <property type="match status" value="1"/>
</dbReference>